<dbReference type="AlphaFoldDB" id="S9QLD9"/>
<feature type="compositionally biased region" description="Polar residues" evidence="1">
    <location>
        <begin position="46"/>
        <end position="57"/>
    </location>
</feature>
<sequence length="75" mass="7418">MEEEEGESHAQGGDEPSGRGRFGPGGLWGDGGHGLQVARAERAGDSTGQLPVANTSDGGAVHHAADVPGLSDSAP</sequence>
<dbReference type="EMBL" id="ANAH02000064">
    <property type="protein sequence ID" value="EPX57308.1"/>
    <property type="molecule type" value="Genomic_DNA"/>
</dbReference>
<gene>
    <name evidence="2" type="ORF">D187_007062</name>
</gene>
<protein>
    <submittedName>
        <fullName evidence="2">Uncharacterized protein</fullName>
    </submittedName>
</protein>
<name>S9QLD9_CYSF2</name>
<accession>S9QLD9</accession>
<evidence type="ECO:0000313" key="2">
    <source>
        <dbReference type="EMBL" id="EPX57308.1"/>
    </source>
</evidence>
<keyword evidence="3" id="KW-1185">Reference proteome</keyword>
<reference evidence="2" key="1">
    <citation type="submission" date="2013-05" db="EMBL/GenBank/DDBJ databases">
        <title>Genome assembly of Cystobacter fuscus DSM 2262.</title>
        <authorList>
            <person name="Sharma G."/>
            <person name="Khatri I."/>
            <person name="Kaur C."/>
            <person name="Mayilraj S."/>
            <person name="Subramanian S."/>
        </authorList>
    </citation>
    <scope>NUCLEOTIDE SEQUENCE [LARGE SCALE GENOMIC DNA]</scope>
    <source>
        <strain evidence="2">DSM 2262</strain>
    </source>
</reference>
<evidence type="ECO:0000313" key="3">
    <source>
        <dbReference type="Proteomes" id="UP000011682"/>
    </source>
</evidence>
<comment type="caution">
    <text evidence="2">The sequence shown here is derived from an EMBL/GenBank/DDBJ whole genome shotgun (WGS) entry which is preliminary data.</text>
</comment>
<organism evidence="2 3">
    <name type="scientific">Cystobacter fuscus (strain ATCC 25194 / DSM 2262 / NBRC 100088 / M29)</name>
    <dbReference type="NCBI Taxonomy" id="1242864"/>
    <lineage>
        <taxon>Bacteria</taxon>
        <taxon>Pseudomonadati</taxon>
        <taxon>Myxococcota</taxon>
        <taxon>Myxococcia</taxon>
        <taxon>Myxococcales</taxon>
        <taxon>Cystobacterineae</taxon>
        <taxon>Archangiaceae</taxon>
        <taxon>Cystobacter</taxon>
    </lineage>
</organism>
<dbReference type="Proteomes" id="UP000011682">
    <property type="component" value="Unassembled WGS sequence"/>
</dbReference>
<proteinExistence type="predicted"/>
<feature type="region of interest" description="Disordered" evidence="1">
    <location>
        <begin position="1"/>
        <end position="75"/>
    </location>
</feature>
<feature type="compositionally biased region" description="Gly residues" evidence="1">
    <location>
        <begin position="20"/>
        <end position="34"/>
    </location>
</feature>
<evidence type="ECO:0000256" key="1">
    <source>
        <dbReference type="SAM" id="MobiDB-lite"/>
    </source>
</evidence>